<keyword evidence="2" id="KW-1185">Reference proteome</keyword>
<evidence type="ECO:0000313" key="1">
    <source>
        <dbReference type="EMBL" id="VDI09710.1"/>
    </source>
</evidence>
<accession>A0A8B6CSA4</accession>
<protein>
    <submittedName>
        <fullName evidence="1">Uncharacterized protein</fullName>
    </submittedName>
</protein>
<gene>
    <name evidence="1" type="ORF">MGAL_10B001346</name>
</gene>
<dbReference type="AlphaFoldDB" id="A0A8B6CSA4"/>
<dbReference type="PANTHER" id="PTHR39369:SF6">
    <property type="entry name" value="LIN-24 (TWENTY-FOUR) LIKE"/>
    <property type="match status" value="1"/>
</dbReference>
<dbReference type="Proteomes" id="UP000596742">
    <property type="component" value="Unassembled WGS sequence"/>
</dbReference>
<evidence type="ECO:0000313" key="2">
    <source>
        <dbReference type="Proteomes" id="UP000596742"/>
    </source>
</evidence>
<proteinExistence type="predicted"/>
<reference evidence="1" key="1">
    <citation type="submission" date="2018-11" db="EMBL/GenBank/DDBJ databases">
        <authorList>
            <person name="Alioto T."/>
            <person name="Alioto T."/>
        </authorList>
    </citation>
    <scope>NUCLEOTIDE SEQUENCE</scope>
</reference>
<dbReference type="PANTHER" id="PTHR39369">
    <property type="entry name" value="LIN-24 (TWENTY-FOUR) LIKE"/>
    <property type="match status" value="1"/>
</dbReference>
<dbReference type="Gene3D" id="2.170.15.10">
    <property type="entry name" value="Proaerolysin, chain A, domain 3"/>
    <property type="match status" value="1"/>
</dbReference>
<name>A0A8B6CSA4_MYTGA</name>
<sequence length="287" mass="33655">MKTDLRRLYVANALQNVTKQMENSAKKQRKQSCVEWKMTPKKELTQSRIYDLEEKVREKAIGMYKAYTSSFFGRNEVPELKLNWDDVEIYPSEASFKDISVKTEEPSLIFKTVFHNNSKAHQKHNLKTELKRSSFLESSVTEGYTRGSKVDLSLQIPRMMMNCAYVKSKGFLLETVEGNRQVNDVSWVIEDFIAVPELTSITVRMKIKEKENKYEFTTKKGFKGQVKATFYNKKQEKIRTFSISTRTVIHEYIPPEMVEEGDRGITYIKIKGWCKFKYDVEREIIID</sequence>
<comment type="caution">
    <text evidence="1">The sequence shown here is derived from an EMBL/GenBank/DDBJ whole genome shotgun (WGS) entry which is preliminary data.</text>
</comment>
<organism evidence="1 2">
    <name type="scientific">Mytilus galloprovincialis</name>
    <name type="common">Mediterranean mussel</name>
    <dbReference type="NCBI Taxonomy" id="29158"/>
    <lineage>
        <taxon>Eukaryota</taxon>
        <taxon>Metazoa</taxon>
        <taxon>Spiralia</taxon>
        <taxon>Lophotrochozoa</taxon>
        <taxon>Mollusca</taxon>
        <taxon>Bivalvia</taxon>
        <taxon>Autobranchia</taxon>
        <taxon>Pteriomorphia</taxon>
        <taxon>Mytilida</taxon>
        <taxon>Mytiloidea</taxon>
        <taxon>Mytilidae</taxon>
        <taxon>Mytilinae</taxon>
        <taxon>Mytilus</taxon>
    </lineage>
</organism>
<dbReference type="SUPFAM" id="SSF56973">
    <property type="entry name" value="Aerolisin/ETX pore-forming domain"/>
    <property type="match status" value="1"/>
</dbReference>
<dbReference type="EMBL" id="UYJE01002323">
    <property type="protein sequence ID" value="VDI09710.1"/>
    <property type="molecule type" value="Genomic_DNA"/>
</dbReference>